<sequence>MTDSGVKEWYLRYVAALNAHELGGMDEFIADDVVLNGEPGTRDDVVAVMKYNIDAVPDLQWEVEELLFDRDRIAVRAVNTGTPVKEWLDVPPSGASFEIVEYAIYKVSDGRFVQMTALHDSADLLRQLAA</sequence>
<protein>
    <submittedName>
        <fullName evidence="1">Putative ester cyclase</fullName>
    </submittedName>
</protein>
<dbReference type="OrthoDB" id="9810441at2"/>
<dbReference type="Pfam" id="PF07366">
    <property type="entry name" value="SnoaL"/>
    <property type="match status" value="1"/>
</dbReference>
<dbReference type="Gene3D" id="3.10.450.50">
    <property type="match status" value="1"/>
</dbReference>
<dbReference type="AlphaFoldDB" id="A0A4R6V7Y4"/>
<evidence type="ECO:0000313" key="2">
    <source>
        <dbReference type="Proteomes" id="UP000295281"/>
    </source>
</evidence>
<gene>
    <name evidence="1" type="ORF">EV190_101165</name>
</gene>
<dbReference type="PANTHER" id="PTHR38436:SF1">
    <property type="entry name" value="ESTER CYCLASE"/>
    <property type="match status" value="1"/>
</dbReference>
<dbReference type="GO" id="GO:0030638">
    <property type="term" value="P:polyketide metabolic process"/>
    <property type="evidence" value="ECO:0007669"/>
    <property type="project" value="InterPro"/>
</dbReference>
<organism evidence="1 2">
    <name type="scientific">Actinorugispora endophytica</name>
    <dbReference type="NCBI Taxonomy" id="1605990"/>
    <lineage>
        <taxon>Bacteria</taxon>
        <taxon>Bacillati</taxon>
        <taxon>Actinomycetota</taxon>
        <taxon>Actinomycetes</taxon>
        <taxon>Streptosporangiales</taxon>
        <taxon>Nocardiopsidaceae</taxon>
        <taxon>Actinorugispora</taxon>
    </lineage>
</organism>
<comment type="caution">
    <text evidence="1">The sequence shown here is derived from an EMBL/GenBank/DDBJ whole genome shotgun (WGS) entry which is preliminary data.</text>
</comment>
<dbReference type="InterPro" id="IPR009959">
    <property type="entry name" value="Cyclase_SnoaL-like"/>
</dbReference>
<dbReference type="Proteomes" id="UP000295281">
    <property type="component" value="Unassembled WGS sequence"/>
</dbReference>
<dbReference type="EMBL" id="SNYN01000001">
    <property type="protein sequence ID" value="TDQ54848.1"/>
    <property type="molecule type" value="Genomic_DNA"/>
</dbReference>
<dbReference type="InterPro" id="IPR032710">
    <property type="entry name" value="NTF2-like_dom_sf"/>
</dbReference>
<proteinExistence type="predicted"/>
<reference evidence="1 2" key="1">
    <citation type="submission" date="2019-03" db="EMBL/GenBank/DDBJ databases">
        <title>Genomic Encyclopedia of Type Strains, Phase IV (KMG-IV): sequencing the most valuable type-strain genomes for metagenomic binning, comparative biology and taxonomic classification.</title>
        <authorList>
            <person name="Goeker M."/>
        </authorList>
    </citation>
    <scope>NUCLEOTIDE SEQUENCE [LARGE SCALE GENOMIC DNA]</scope>
    <source>
        <strain evidence="1 2">DSM 46770</strain>
    </source>
</reference>
<dbReference type="RefSeq" id="WP_133739464.1">
    <property type="nucleotide sequence ID" value="NZ_SNYN01000001.1"/>
</dbReference>
<name>A0A4R6V7Y4_9ACTN</name>
<dbReference type="SUPFAM" id="SSF54427">
    <property type="entry name" value="NTF2-like"/>
    <property type="match status" value="1"/>
</dbReference>
<evidence type="ECO:0000313" key="1">
    <source>
        <dbReference type="EMBL" id="TDQ54848.1"/>
    </source>
</evidence>
<dbReference type="PANTHER" id="PTHR38436">
    <property type="entry name" value="POLYKETIDE CYCLASE SNOAL-LIKE DOMAIN"/>
    <property type="match status" value="1"/>
</dbReference>
<accession>A0A4R6V7Y4</accession>
<keyword evidence="2" id="KW-1185">Reference proteome</keyword>